<reference evidence="1 2" key="1">
    <citation type="submission" date="2019-08" db="EMBL/GenBank/DDBJ databases">
        <authorList>
            <person name="Alioto T."/>
            <person name="Alioto T."/>
            <person name="Gomez Garrido J."/>
        </authorList>
    </citation>
    <scope>NUCLEOTIDE SEQUENCE [LARGE SCALE GENOMIC DNA]</scope>
</reference>
<protein>
    <submittedName>
        <fullName evidence="1">Uncharacterized protein</fullName>
    </submittedName>
</protein>
<gene>
    <name evidence="1" type="ORF">CINCED_3A016110</name>
</gene>
<dbReference type="EMBL" id="CABPRJ010002376">
    <property type="protein sequence ID" value="VVC44114.1"/>
    <property type="molecule type" value="Genomic_DNA"/>
</dbReference>
<accession>A0A5E4NGN2</accession>
<dbReference type="AlphaFoldDB" id="A0A5E4NGN2"/>
<dbReference type="Proteomes" id="UP000325440">
    <property type="component" value="Unassembled WGS sequence"/>
</dbReference>
<organism evidence="1 2">
    <name type="scientific">Cinara cedri</name>
    <dbReference type="NCBI Taxonomy" id="506608"/>
    <lineage>
        <taxon>Eukaryota</taxon>
        <taxon>Metazoa</taxon>
        <taxon>Ecdysozoa</taxon>
        <taxon>Arthropoda</taxon>
        <taxon>Hexapoda</taxon>
        <taxon>Insecta</taxon>
        <taxon>Pterygota</taxon>
        <taxon>Neoptera</taxon>
        <taxon>Paraneoptera</taxon>
        <taxon>Hemiptera</taxon>
        <taxon>Sternorrhyncha</taxon>
        <taxon>Aphidomorpha</taxon>
        <taxon>Aphidoidea</taxon>
        <taxon>Aphididae</taxon>
        <taxon>Lachninae</taxon>
        <taxon>Cinara</taxon>
    </lineage>
</organism>
<name>A0A5E4NGN2_9HEMI</name>
<evidence type="ECO:0000313" key="1">
    <source>
        <dbReference type="EMBL" id="VVC44114.1"/>
    </source>
</evidence>
<sequence length="97" mass="11354">MNRYSFQLPFVMDATLENRQETKICGKSELTLILNDLCDDLNSKNNTMFTERMNKLYPLLDKECCLRNNCGELFMSFFCPYLRGDDSTTEEPRSTTE</sequence>
<evidence type="ECO:0000313" key="2">
    <source>
        <dbReference type="Proteomes" id="UP000325440"/>
    </source>
</evidence>
<keyword evidence="2" id="KW-1185">Reference proteome</keyword>
<proteinExistence type="predicted"/>